<keyword evidence="1" id="KW-0880">Kelch repeat</keyword>
<dbReference type="GeneID" id="68114515"/>
<dbReference type="InterPro" id="IPR000210">
    <property type="entry name" value="BTB/POZ_dom"/>
</dbReference>
<dbReference type="Gene3D" id="3.10.110.10">
    <property type="entry name" value="Ubiquitin Conjugating Enzyme"/>
    <property type="match status" value="1"/>
</dbReference>
<dbReference type="VEuPathDB" id="AmoebaDB:NF0100950"/>
<keyword evidence="7" id="KW-1185">Reference proteome</keyword>
<evidence type="ECO:0000313" key="6">
    <source>
        <dbReference type="EMBL" id="KAF0973910.1"/>
    </source>
</evidence>
<dbReference type="OrthoDB" id="10251809at2759"/>
<feature type="domain" description="RWD" evidence="5">
    <location>
        <begin position="10"/>
        <end position="176"/>
    </location>
</feature>
<feature type="domain" description="BTB" evidence="4">
    <location>
        <begin position="830"/>
        <end position="898"/>
    </location>
</feature>
<dbReference type="PROSITE" id="PS50097">
    <property type="entry name" value="BTB"/>
    <property type="match status" value="1"/>
</dbReference>
<dbReference type="SUPFAM" id="SSF54695">
    <property type="entry name" value="POZ domain"/>
    <property type="match status" value="1"/>
</dbReference>
<evidence type="ECO:0008006" key="8">
    <source>
        <dbReference type="Google" id="ProtNLM"/>
    </source>
</evidence>
<evidence type="ECO:0000256" key="1">
    <source>
        <dbReference type="ARBA" id="ARBA00022441"/>
    </source>
</evidence>
<dbReference type="Gene3D" id="2.120.10.80">
    <property type="entry name" value="Kelch-type beta propeller"/>
    <property type="match status" value="1"/>
</dbReference>
<accession>A0A6A5BIT1</accession>
<keyword evidence="2" id="KW-0677">Repeat</keyword>
<feature type="region of interest" description="Disordered" evidence="3">
    <location>
        <begin position="29"/>
        <end position="52"/>
    </location>
</feature>
<dbReference type="SUPFAM" id="SSF54495">
    <property type="entry name" value="UBC-like"/>
    <property type="match status" value="1"/>
</dbReference>
<name>A0A6A5BIT1_NAEFO</name>
<dbReference type="InterPro" id="IPR015915">
    <property type="entry name" value="Kelch-typ_b-propeller"/>
</dbReference>
<dbReference type="Proteomes" id="UP000444721">
    <property type="component" value="Unassembled WGS sequence"/>
</dbReference>
<dbReference type="EMBL" id="VFQX01000058">
    <property type="protein sequence ID" value="KAF0973910.1"/>
    <property type="molecule type" value="Genomic_DNA"/>
</dbReference>
<dbReference type="CDD" id="cd18186">
    <property type="entry name" value="BTB_POZ_ZBTB_KLHL-like"/>
    <property type="match status" value="1"/>
</dbReference>
<dbReference type="InterPro" id="IPR011333">
    <property type="entry name" value="SKP1/BTB/POZ_sf"/>
</dbReference>
<dbReference type="VEuPathDB" id="AmoebaDB:NF0100940"/>
<dbReference type="InterPro" id="IPR016135">
    <property type="entry name" value="UBQ-conjugating_enzyme/RWD"/>
</dbReference>
<organism evidence="6 7">
    <name type="scientific">Naegleria fowleri</name>
    <name type="common">Brain eating amoeba</name>
    <dbReference type="NCBI Taxonomy" id="5763"/>
    <lineage>
        <taxon>Eukaryota</taxon>
        <taxon>Discoba</taxon>
        <taxon>Heterolobosea</taxon>
        <taxon>Tetramitia</taxon>
        <taxon>Eutetramitia</taxon>
        <taxon>Vahlkampfiidae</taxon>
        <taxon>Naegleria</taxon>
    </lineage>
</organism>
<evidence type="ECO:0000259" key="5">
    <source>
        <dbReference type="PROSITE" id="PS50908"/>
    </source>
</evidence>
<evidence type="ECO:0000256" key="3">
    <source>
        <dbReference type="SAM" id="MobiDB-lite"/>
    </source>
</evidence>
<dbReference type="Pfam" id="PF05773">
    <property type="entry name" value="RWD"/>
    <property type="match status" value="1"/>
</dbReference>
<evidence type="ECO:0000256" key="2">
    <source>
        <dbReference type="ARBA" id="ARBA00022737"/>
    </source>
</evidence>
<dbReference type="VEuPathDB" id="AmoebaDB:FDP41_007297"/>
<dbReference type="Pfam" id="PF24681">
    <property type="entry name" value="Kelch_KLHDC2_KLHL20_DRC7"/>
    <property type="match status" value="1"/>
</dbReference>
<protein>
    <recommendedName>
        <fullName evidence="8">BTB domain-containing protein</fullName>
    </recommendedName>
</protein>
<dbReference type="InterPro" id="IPR006575">
    <property type="entry name" value="RWD_dom"/>
</dbReference>
<comment type="caution">
    <text evidence="6">The sequence shown here is derived from an EMBL/GenBank/DDBJ whole genome shotgun (WGS) entry which is preliminary data.</text>
</comment>
<dbReference type="AlphaFoldDB" id="A0A6A5BIT1"/>
<proteinExistence type="predicted"/>
<dbReference type="PANTHER" id="PTHR45632">
    <property type="entry name" value="LD33804P"/>
    <property type="match status" value="1"/>
</dbReference>
<dbReference type="VEuPathDB" id="AmoebaDB:NfTy_010130"/>
<dbReference type="PROSITE" id="PS50908">
    <property type="entry name" value="RWD"/>
    <property type="match status" value="1"/>
</dbReference>
<dbReference type="Gene3D" id="3.30.710.10">
    <property type="entry name" value="Potassium Channel Kv1.1, Chain A"/>
    <property type="match status" value="2"/>
</dbReference>
<gene>
    <name evidence="6" type="ORF">FDP41_007297</name>
</gene>
<dbReference type="SUPFAM" id="SSF117281">
    <property type="entry name" value="Kelch motif"/>
    <property type="match status" value="1"/>
</dbReference>
<evidence type="ECO:0000313" key="7">
    <source>
        <dbReference type="Proteomes" id="UP000444721"/>
    </source>
</evidence>
<sequence>MNSNLHDQLEELQVLQSIYSEDVQNVQEFSEDEIQESSSSMEEHSQHPPPPISLQYQLKIKSLIERGMIEKREHDHMYHLFQTGIIFNVACSIMYPSHDTPQISIEPLDKEIVIYCPPEMEPEHEEFKEKRRIAEEIQLREIQELSDLLKKNANQARGQVVLFSLIQDIEDYLATKSSEITNFDAELEAVIENRRKSLKIALPPSPSKFLHVTSNGESLSMINDALLQTTTPVSSPTSSFGTSPNTDSSSINFEYHARKFTFVHRNTPLLWFDQLTILSNFVKELVDNKQLFNRILHKTANNGDGKFFVWGGIYKGALSNDLALVEMDINKKLVFSKQKQSKPANPRLFASFNYVSQKLVLIGGFDTNNTLQSDIQIASISDLNWREVIPETNKLPPIADHASASDNIDTIYIFGGVGKQDFSNTLYAYHVHENTLQVLCRSPLSQISPRAGSAMTLLNDHHLYIYGGYDNSTIFNDLYQFNVISSTFTKIETNYCSLSVPPLAMASLLSIPFKKDSLSLQGGWDGTKWNSAIFEFNESKSSWTVWTEENFDGVAYNSVSTLMDSYIVLGGTKSTAFNSAKDTVKQWNNKSSKTMTMTTEHTVKAFRMNRGVNLNENPMAELGRAYFQWFQEQHAEDSDVIFTLPLGEEEENNSLTADEHSNIIYAHKIMVERSQVLKRMIVVAEMKKYQLTEDNIDDDFVQKYKLNHGDPVTIRITYFPKVKHTRTAFMSVLQYLYSGFLDARNLSGKKNVFADIYQLAIQLKIPLLVSALSDSSHVPYEVFKSNHLKKYVDQVSQEFLKIQEEEPNIDDIESYRESLSINASACPPACLAKFVAPDFSHDPPKYKSILAHKGILKIRSPYLETLFNSSFMEAQHGVVIFEHVSIQSIFIVLKYIYSFTLNDIDASNCVEVYLTSHQFEIMDLHDKARSIIKEQELDEHTALQVLHLSESLHDKYLKDYCIFMLAKNYDEILKRDPTFFHDLTSENRSQIYKIHLTHKSKSSSGKEVK</sequence>
<evidence type="ECO:0000259" key="4">
    <source>
        <dbReference type="PROSITE" id="PS50097"/>
    </source>
</evidence>
<reference evidence="6 7" key="1">
    <citation type="journal article" date="2019" name="Sci. Rep.">
        <title>Nanopore sequencing improves the draft genome of the human pathogenic amoeba Naegleria fowleri.</title>
        <authorList>
            <person name="Liechti N."/>
            <person name="Schurch N."/>
            <person name="Bruggmann R."/>
            <person name="Wittwer M."/>
        </authorList>
    </citation>
    <scope>NUCLEOTIDE SEQUENCE [LARGE SCALE GENOMIC DNA]</scope>
    <source>
        <strain evidence="6 7">ATCC 30894</strain>
    </source>
</reference>
<dbReference type="Pfam" id="PF00651">
    <property type="entry name" value="BTB"/>
    <property type="match status" value="1"/>
</dbReference>
<dbReference type="RefSeq" id="XP_044558623.1">
    <property type="nucleotide sequence ID" value="XM_044711026.1"/>
</dbReference>